<evidence type="ECO:0000313" key="3">
    <source>
        <dbReference type="Proteomes" id="UP000179227"/>
    </source>
</evidence>
<comment type="caution">
    <text evidence="2">The sequence shown here is derived from an EMBL/GenBank/DDBJ whole genome shotgun (WGS) entry which is preliminary data.</text>
</comment>
<organism evidence="2 3">
    <name type="scientific">Candidatus Curtissbacteria bacterium RIFCSPLOWO2_01_FULL_42_26</name>
    <dbReference type="NCBI Taxonomy" id="1797729"/>
    <lineage>
        <taxon>Bacteria</taxon>
        <taxon>Candidatus Curtissiibacteriota</taxon>
    </lineage>
</organism>
<dbReference type="AlphaFoldDB" id="A0A1F5HW25"/>
<feature type="domain" description="DUF5678" evidence="1">
    <location>
        <begin position="24"/>
        <end position="55"/>
    </location>
</feature>
<dbReference type="Pfam" id="PF18929">
    <property type="entry name" value="DUF5678"/>
    <property type="match status" value="1"/>
</dbReference>
<evidence type="ECO:0000313" key="2">
    <source>
        <dbReference type="EMBL" id="OGE08189.1"/>
    </source>
</evidence>
<dbReference type="STRING" id="1797729.A3A60_03685"/>
<dbReference type="Proteomes" id="UP000179227">
    <property type="component" value="Unassembled WGS sequence"/>
</dbReference>
<reference evidence="2 3" key="1">
    <citation type="journal article" date="2016" name="Nat. Commun.">
        <title>Thousands of microbial genomes shed light on interconnected biogeochemical processes in an aquifer system.</title>
        <authorList>
            <person name="Anantharaman K."/>
            <person name="Brown C.T."/>
            <person name="Hug L.A."/>
            <person name="Sharon I."/>
            <person name="Castelle C.J."/>
            <person name="Probst A.J."/>
            <person name="Thomas B.C."/>
            <person name="Singh A."/>
            <person name="Wilkins M.J."/>
            <person name="Karaoz U."/>
            <person name="Brodie E.L."/>
            <person name="Williams K.H."/>
            <person name="Hubbard S.S."/>
            <person name="Banfield J.F."/>
        </authorList>
    </citation>
    <scope>NUCLEOTIDE SEQUENCE [LARGE SCALE GENOMIC DNA]</scope>
</reference>
<accession>A0A1F5HW25</accession>
<proteinExistence type="predicted"/>
<protein>
    <recommendedName>
        <fullName evidence="1">DUF5678 domain-containing protein</fullName>
    </recommendedName>
</protein>
<dbReference type="EMBL" id="MFBS01000041">
    <property type="protein sequence ID" value="OGE08189.1"/>
    <property type="molecule type" value="Genomic_DNA"/>
</dbReference>
<sequence length="63" mass="7001">MARVDLRKILDTNKSGWLALTRDNKKKIASGKTLHEVLKKAKQKGVETPSVLKVPNLKTAYIG</sequence>
<evidence type="ECO:0000259" key="1">
    <source>
        <dbReference type="Pfam" id="PF18929"/>
    </source>
</evidence>
<name>A0A1F5HW25_9BACT</name>
<dbReference type="InterPro" id="IPR043734">
    <property type="entry name" value="DUF5678"/>
</dbReference>
<gene>
    <name evidence="2" type="ORF">A3A60_03685</name>
</gene>